<dbReference type="GO" id="GO:0016507">
    <property type="term" value="C:mitochondrial fatty acid beta-oxidation multienzyme complex"/>
    <property type="evidence" value="ECO:0007669"/>
    <property type="project" value="TreeGrafter"/>
</dbReference>
<gene>
    <name evidence="2" type="ORF">ASIM_LOCUS3304</name>
</gene>
<accession>A0A0M3J7C1</accession>
<dbReference type="EMBL" id="UYRR01005028">
    <property type="protein sequence ID" value="VDK21523.1"/>
    <property type="molecule type" value="Genomic_DNA"/>
</dbReference>
<organism evidence="4">
    <name type="scientific">Anisakis simplex</name>
    <name type="common">Herring worm</name>
    <dbReference type="NCBI Taxonomy" id="6269"/>
    <lineage>
        <taxon>Eukaryota</taxon>
        <taxon>Metazoa</taxon>
        <taxon>Ecdysozoa</taxon>
        <taxon>Nematoda</taxon>
        <taxon>Chromadorea</taxon>
        <taxon>Rhabditida</taxon>
        <taxon>Spirurina</taxon>
        <taxon>Ascaridomorpha</taxon>
        <taxon>Ascaridoidea</taxon>
        <taxon>Anisakidae</taxon>
        <taxon>Anisakis</taxon>
        <taxon>Anisakis simplex complex</taxon>
    </lineage>
</organism>
<dbReference type="GO" id="GO:0004300">
    <property type="term" value="F:enoyl-CoA hydratase activity"/>
    <property type="evidence" value="ECO:0007669"/>
    <property type="project" value="TreeGrafter"/>
</dbReference>
<dbReference type="Proteomes" id="UP000267096">
    <property type="component" value="Unassembled WGS sequence"/>
</dbReference>
<dbReference type="InterPro" id="IPR006108">
    <property type="entry name" value="3HC_DH_C"/>
</dbReference>
<dbReference type="PANTHER" id="PTHR43612:SF3">
    <property type="entry name" value="TRIFUNCTIONAL ENZYME SUBUNIT ALPHA, MITOCHONDRIAL"/>
    <property type="match status" value="1"/>
</dbReference>
<dbReference type="AlphaFoldDB" id="A0A0M3J7C1"/>
<dbReference type="InterPro" id="IPR013328">
    <property type="entry name" value="6PGD_dom2"/>
</dbReference>
<dbReference type="PANTHER" id="PTHR43612">
    <property type="entry name" value="TRIFUNCTIONAL ENZYME SUBUNIT ALPHA"/>
    <property type="match status" value="1"/>
</dbReference>
<feature type="domain" description="3-hydroxyacyl-CoA dehydrogenase C-terminal" evidence="1">
    <location>
        <begin position="21"/>
        <end position="104"/>
    </location>
</feature>
<proteinExistence type="predicted"/>
<dbReference type="Gene3D" id="1.10.1040.10">
    <property type="entry name" value="N-(1-d-carboxylethyl)-l-norvaline Dehydrogenase, domain 2"/>
    <property type="match status" value="1"/>
</dbReference>
<dbReference type="InterPro" id="IPR008927">
    <property type="entry name" value="6-PGluconate_DH-like_C_sf"/>
</dbReference>
<name>A0A0M3J7C1_ANISI</name>
<dbReference type="SUPFAM" id="SSF48179">
    <property type="entry name" value="6-phosphogluconate dehydrogenase C-terminal domain-like"/>
    <property type="match status" value="1"/>
</dbReference>
<evidence type="ECO:0000313" key="3">
    <source>
        <dbReference type="Proteomes" id="UP000267096"/>
    </source>
</evidence>
<keyword evidence="3" id="KW-1185">Reference proteome</keyword>
<dbReference type="InterPro" id="IPR050136">
    <property type="entry name" value="FA_oxidation_alpha_subunit"/>
</dbReference>
<reference evidence="4" key="1">
    <citation type="submission" date="2017-02" db="UniProtKB">
        <authorList>
            <consortium name="WormBaseParasite"/>
        </authorList>
    </citation>
    <scope>IDENTIFICATION</scope>
</reference>
<evidence type="ECO:0000313" key="2">
    <source>
        <dbReference type="EMBL" id="VDK21523.1"/>
    </source>
</evidence>
<evidence type="ECO:0000313" key="4">
    <source>
        <dbReference type="WBParaSite" id="ASIM_0000346501-mRNA-1"/>
    </source>
</evidence>
<dbReference type="OrthoDB" id="10004768at2759"/>
<dbReference type="WBParaSite" id="ASIM_0000346501-mRNA-1">
    <property type="protein sequence ID" value="ASIM_0000346501-mRNA-1"/>
    <property type="gene ID" value="ASIM_0000346501"/>
</dbReference>
<evidence type="ECO:0000259" key="1">
    <source>
        <dbReference type="Pfam" id="PF00725"/>
    </source>
</evidence>
<dbReference type="GO" id="GO:0016509">
    <property type="term" value="F:long-chain (3S)-3-hydroxyacyl-CoA dehydrogenase (NAD+) activity"/>
    <property type="evidence" value="ECO:0007669"/>
    <property type="project" value="TreeGrafter"/>
</dbReference>
<reference evidence="2 3" key="2">
    <citation type="submission" date="2018-11" db="EMBL/GenBank/DDBJ databases">
        <authorList>
            <consortium name="Pathogen Informatics"/>
        </authorList>
    </citation>
    <scope>NUCLEOTIDE SEQUENCE [LARGE SCALE GENOMIC DNA]</scope>
</reference>
<dbReference type="Pfam" id="PF00725">
    <property type="entry name" value="3HCDH"/>
    <property type="match status" value="1"/>
</dbReference>
<dbReference type="GO" id="GO:0006635">
    <property type="term" value="P:fatty acid beta-oxidation"/>
    <property type="evidence" value="ECO:0007669"/>
    <property type="project" value="TreeGrafter"/>
</dbReference>
<protein>
    <submittedName>
        <fullName evidence="4">Trifunctional enzyme subunit alpha, mitochondrial (inferred by orthology to a human protein)</fullName>
    </submittedName>
</protein>
<sequence length="109" mass="12405">MQVKVHFECILQSGTEDQQLRVLCRYVNEAAICLEEEVIQSPTAGDIASIFGIGFPPFWGGPFRFVDLYGPEKLVNNMSRYADAYGEEQFRPAQILIDHAKSGKKFYRI</sequence>